<dbReference type="CDD" id="cd05471">
    <property type="entry name" value="pepsin_like"/>
    <property type="match status" value="1"/>
</dbReference>
<dbReference type="PRINTS" id="PR00792">
    <property type="entry name" value="PEPSIN"/>
</dbReference>
<keyword evidence="2 4" id="KW-0064">Aspartyl protease</keyword>
<dbReference type="Pfam" id="PF00026">
    <property type="entry name" value="Asp"/>
    <property type="match status" value="1"/>
</dbReference>
<dbReference type="InterPro" id="IPR033121">
    <property type="entry name" value="PEPTIDASE_A1"/>
</dbReference>
<dbReference type="Proteomes" id="UP000076842">
    <property type="component" value="Unassembled WGS sequence"/>
</dbReference>
<evidence type="ECO:0000313" key="6">
    <source>
        <dbReference type="EMBL" id="KZT51973.1"/>
    </source>
</evidence>
<dbReference type="InterPro" id="IPR001969">
    <property type="entry name" value="Aspartic_peptidase_AS"/>
</dbReference>
<dbReference type="InterPro" id="IPR001461">
    <property type="entry name" value="Aspartic_peptidase_A1"/>
</dbReference>
<evidence type="ECO:0000256" key="1">
    <source>
        <dbReference type="ARBA" id="ARBA00007447"/>
    </source>
</evidence>
<evidence type="ECO:0000313" key="7">
    <source>
        <dbReference type="Proteomes" id="UP000076842"/>
    </source>
</evidence>
<dbReference type="InterPro" id="IPR021109">
    <property type="entry name" value="Peptidase_aspartic_dom_sf"/>
</dbReference>
<dbReference type="InterPro" id="IPR034164">
    <property type="entry name" value="Pepsin-like_dom"/>
</dbReference>
<sequence length="361" mass="38481">MVKAKYQHTSSLATTVEPLPNTLTVNRRRSSGSVQLVDYIQDGLDLEYYGGISLGTPAQQLTVDFDTGSADLWVPTVCVNCDGDLPETYFHTEQSSTYQQTERPFEITYGSGEVAGTIAKDTAELSGLRVTSQTLGAVNVVSQQFTNDPSSGILGLAFQGIAQTQAPPIVQQLHQALDQPLFAFFLSRQTQGAVLTIGSTDTSHYSGDITYTSVTTESYWEVQSTGSVVNGKTVGQGFKAAIDTGTTLIYIPTSAATALYAAIPGARSDPDEGSGMYAYPCASNPSVGFSFAGSPNVYTVDLRDFNLGPASEQDMCVGGVIGMDITDTNDEPLAIIGDEFLKSWYSVYSFDGPRVGFAKAK</sequence>
<dbReference type="SUPFAM" id="SSF50630">
    <property type="entry name" value="Acid proteases"/>
    <property type="match status" value="1"/>
</dbReference>
<comment type="similarity">
    <text evidence="1 4">Belongs to the peptidase A1 family.</text>
</comment>
<accession>A0A165D344</accession>
<dbReference type="PROSITE" id="PS00141">
    <property type="entry name" value="ASP_PROTEASE"/>
    <property type="match status" value="2"/>
</dbReference>
<dbReference type="STRING" id="1353952.A0A165D344"/>
<feature type="active site" evidence="3">
    <location>
        <position position="243"/>
    </location>
</feature>
<dbReference type="GO" id="GO:0006508">
    <property type="term" value="P:proteolysis"/>
    <property type="evidence" value="ECO:0007669"/>
    <property type="project" value="UniProtKB-KW"/>
</dbReference>
<dbReference type="PANTHER" id="PTHR47966">
    <property type="entry name" value="BETA-SITE APP-CLEAVING ENZYME, ISOFORM A-RELATED"/>
    <property type="match status" value="1"/>
</dbReference>
<protein>
    <submittedName>
        <fullName evidence="6">Acid protease</fullName>
    </submittedName>
</protein>
<dbReference type="FunFam" id="2.40.70.10:FF:000008">
    <property type="entry name" value="Cathepsin D"/>
    <property type="match status" value="1"/>
</dbReference>
<keyword evidence="7" id="KW-1185">Reference proteome</keyword>
<evidence type="ECO:0000256" key="3">
    <source>
        <dbReference type="PIRSR" id="PIRSR601461-1"/>
    </source>
</evidence>
<keyword evidence="4 6" id="KW-0645">Protease</keyword>
<dbReference type="GO" id="GO:0004190">
    <property type="term" value="F:aspartic-type endopeptidase activity"/>
    <property type="evidence" value="ECO:0007669"/>
    <property type="project" value="UniProtKB-KW"/>
</dbReference>
<dbReference type="OrthoDB" id="2747330at2759"/>
<proteinExistence type="inferred from homology"/>
<dbReference type="PANTHER" id="PTHR47966:SF51">
    <property type="entry name" value="BETA-SITE APP-CLEAVING ENZYME, ISOFORM A-RELATED"/>
    <property type="match status" value="1"/>
</dbReference>
<dbReference type="FunCoup" id="A0A165D344">
    <property type="interactions" value="51"/>
</dbReference>
<organism evidence="6 7">
    <name type="scientific">Calocera cornea HHB12733</name>
    <dbReference type="NCBI Taxonomy" id="1353952"/>
    <lineage>
        <taxon>Eukaryota</taxon>
        <taxon>Fungi</taxon>
        <taxon>Dikarya</taxon>
        <taxon>Basidiomycota</taxon>
        <taxon>Agaricomycotina</taxon>
        <taxon>Dacrymycetes</taxon>
        <taxon>Dacrymycetales</taxon>
        <taxon>Dacrymycetaceae</taxon>
        <taxon>Calocera</taxon>
    </lineage>
</organism>
<gene>
    <name evidence="6" type="ORF">CALCODRAFT_442274</name>
</gene>
<reference evidence="6 7" key="1">
    <citation type="journal article" date="2016" name="Mol. Biol. Evol.">
        <title>Comparative Genomics of Early-Diverging Mushroom-Forming Fungi Provides Insights into the Origins of Lignocellulose Decay Capabilities.</title>
        <authorList>
            <person name="Nagy L.G."/>
            <person name="Riley R."/>
            <person name="Tritt A."/>
            <person name="Adam C."/>
            <person name="Daum C."/>
            <person name="Floudas D."/>
            <person name="Sun H."/>
            <person name="Yadav J.S."/>
            <person name="Pangilinan J."/>
            <person name="Larsson K.H."/>
            <person name="Matsuura K."/>
            <person name="Barry K."/>
            <person name="Labutti K."/>
            <person name="Kuo R."/>
            <person name="Ohm R.A."/>
            <person name="Bhattacharya S.S."/>
            <person name="Shirouzu T."/>
            <person name="Yoshinaga Y."/>
            <person name="Martin F.M."/>
            <person name="Grigoriev I.V."/>
            <person name="Hibbett D.S."/>
        </authorList>
    </citation>
    <scope>NUCLEOTIDE SEQUENCE [LARGE SCALE GENOMIC DNA]</scope>
    <source>
        <strain evidence="6 7">HHB12733</strain>
    </source>
</reference>
<keyword evidence="4" id="KW-0378">Hydrolase</keyword>
<feature type="active site" evidence="3">
    <location>
        <position position="66"/>
    </location>
</feature>
<name>A0A165D344_9BASI</name>
<evidence type="ECO:0000256" key="4">
    <source>
        <dbReference type="RuleBase" id="RU000454"/>
    </source>
</evidence>
<dbReference type="InParanoid" id="A0A165D344"/>
<evidence type="ECO:0000256" key="2">
    <source>
        <dbReference type="ARBA" id="ARBA00022750"/>
    </source>
</evidence>
<dbReference type="EMBL" id="KV424083">
    <property type="protein sequence ID" value="KZT51973.1"/>
    <property type="molecule type" value="Genomic_DNA"/>
</dbReference>
<evidence type="ECO:0000259" key="5">
    <source>
        <dbReference type="PROSITE" id="PS51767"/>
    </source>
</evidence>
<feature type="domain" description="Peptidase A1" evidence="5">
    <location>
        <begin position="48"/>
        <end position="358"/>
    </location>
</feature>
<dbReference type="AlphaFoldDB" id="A0A165D344"/>
<dbReference type="PROSITE" id="PS51767">
    <property type="entry name" value="PEPTIDASE_A1"/>
    <property type="match status" value="1"/>
</dbReference>
<dbReference type="Gene3D" id="2.40.70.10">
    <property type="entry name" value="Acid Proteases"/>
    <property type="match status" value="2"/>
</dbReference>